<dbReference type="PANTHER" id="PTHR30572">
    <property type="entry name" value="MEMBRANE COMPONENT OF TRANSPORTER-RELATED"/>
    <property type="match status" value="1"/>
</dbReference>
<keyword evidence="5 7" id="KW-0472">Membrane</keyword>
<dbReference type="EMBL" id="JADBEF010000001">
    <property type="protein sequence ID" value="MBE1566028.1"/>
    <property type="molecule type" value="Genomic_DNA"/>
</dbReference>
<feature type="transmembrane region" description="Helical" evidence="7">
    <location>
        <begin position="16"/>
        <end position="37"/>
    </location>
</feature>
<keyword evidence="3 7" id="KW-0812">Transmembrane</keyword>
<reference evidence="9 10" key="1">
    <citation type="submission" date="2020-10" db="EMBL/GenBank/DDBJ databases">
        <title>Sequencing the genomes of 1000 actinobacteria strains.</title>
        <authorList>
            <person name="Klenk H.-P."/>
        </authorList>
    </citation>
    <scope>NUCLEOTIDE SEQUENCE [LARGE SCALE GENOMIC DNA]</scope>
    <source>
        <strain evidence="9 10">DSM 43748</strain>
    </source>
</reference>
<gene>
    <name evidence="9" type="ORF">H4W81_008807</name>
</gene>
<feature type="domain" description="ABC3 transporter permease C-terminal" evidence="8">
    <location>
        <begin position="725"/>
        <end position="839"/>
    </location>
</feature>
<protein>
    <submittedName>
        <fullName evidence="9">ABC transport system permease protein</fullName>
    </submittedName>
</protein>
<feature type="transmembrane region" description="Helical" evidence="7">
    <location>
        <begin position="311"/>
        <end position="334"/>
    </location>
</feature>
<evidence type="ECO:0000256" key="7">
    <source>
        <dbReference type="SAM" id="Phobius"/>
    </source>
</evidence>
<name>A0ABR9KVK0_9ACTN</name>
<organism evidence="9 10">
    <name type="scientific">Nonomuraea africana</name>
    <dbReference type="NCBI Taxonomy" id="46171"/>
    <lineage>
        <taxon>Bacteria</taxon>
        <taxon>Bacillati</taxon>
        <taxon>Actinomycetota</taxon>
        <taxon>Actinomycetes</taxon>
        <taxon>Streptosporangiales</taxon>
        <taxon>Streptosporangiaceae</taxon>
        <taxon>Nonomuraea</taxon>
    </lineage>
</organism>
<keyword evidence="2" id="KW-1003">Cell membrane</keyword>
<keyword evidence="10" id="KW-1185">Reference proteome</keyword>
<keyword evidence="4 7" id="KW-1133">Transmembrane helix</keyword>
<dbReference type="Pfam" id="PF02687">
    <property type="entry name" value="FtsX"/>
    <property type="match status" value="2"/>
</dbReference>
<feature type="transmembrane region" description="Helical" evidence="7">
    <location>
        <begin position="406"/>
        <end position="425"/>
    </location>
</feature>
<accession>A0ABR9KVK0</accession>
<evidence type="ECO:0000256" key="3">
    <source>
        <dbReference type="ARBA" id="ARBA00022692"/>
    </source>
</evidence>
<evidence type="ECO:0000256" key="1">
    <source>
        <dbReference type="ARBA" id="ARBA00004651"/>
    </source>
</evidence>
<evidence type="ECO:0000259" key="8">
    <source>
        <dbReference type="Pfam" id="PF02687"/>
    </source>
</evidence>
<dbReference type="InterPro" id="IPR003838">
    <property type="entry name" value="ABC3_permease_C"/>
</dbReference>
<comment type="caution">
    <text evidence="9">The sequence shown here is derived from an EMBL/GenBank/DDBJ whole genome shotgun (WGS) entry which is preliminary data.</text>
</comment>
<evidence type="ECO:0000256" key="2">
    <source>
        <dbReference type="ARBA" id="ARBA00022475"/>
    </source>
</evidence>
<evidence type="ECO:0000256" key="5">
    <source>
        <dbReference type="ARBA" id="ARBA00023136"/>
    </source>
</evidence>
<evidence type="ECO:0000313" key="9">
    <source>
        <dbReference type="EMBL" id="MBE1566028.1"/>
    </source>
</evidence>
<proteinExistence type="inferred from homology"/>
<dbReference type="PANTHER" id="PTHR30572:SF4">
    <property type="entry name" value="ABC TRANSPORTER PERMEASE YTRF"/>
    <property type="match status" value="1"/>
</dbReference>
<comment type="subcellular location">
    <subcellularLocation>
        <location evidence="1">Cell membrane</location>
        <topology evidence="1">Multi-pass membrane protein</topology>
    </subcellularLocation>
</comment>
<dbReference type="Proteomes" id="UP000661607">
    <property type="component" value="Unassembled WGS sequence"/>
</dbReference>
<evidence type="ECO:0000256" key="4">
    <source>
        <dbReference type="ARBA" id="ARBA00022989"/>
    </source>
</evidence>
<evidence type="ECO:0000256" key="6">
    <source>
        <dbReference type="ARBA" id="ARBA00038076"/>
    </source>
</evidence>
<sequence>MVWMAWRTLRWHPGSVMGVLTTLVIAATVISALWFVVDSTERQPPVIERYAGAAMVITTGGIPGAIPPGLVTAVGALPEVTAAVPELSFVAPLSVRGNVVRVAGDQYPSPWGHGWGSARLTPFRIQQGRPPRVAGEVVVDARLAEAARVTVGERVDVRVSGVSRSHEVVGVAATSARWRHQSALFFTDGHAAKLAGRRSGVDTLGVLPQPGTDPQELRQAVARVLQPYNPPGAQVIRIATGADRGAAEGNLSSGGGPREGFNTLWFLVYTAGLIAVGMVAAAMGLSIRRRSTEIAVLRAVGARRGQIRRMLLAEGLLFSLVAVMVAVPLGRWIAPLVADRLRDFGVVNVSFEVFFRPLPALWTLLFTVAVALLASLLAVRRALRIRPGDALGEAPAEGGTLGRGRLLTGLALLAVAFVLALLQVADLVDFGQPLGSLIVEFARVCLVVAAVGLVAPWFVLAVGRLLRPWAARARRAGGFLSVANVVFNHRRFAGAVGSLTLGVTLVGVIVSTQSFYDWRQADLAAAEVSADHVLTPAVGNNVLAEELRRRLQNGHGTAEVVGVQMLPITATADDWTPAEGPPPRTYGSLVTGNLMRMLNLPVRGRPLNALGEREVALSDSMAARDKARIGSRLRIRFPGATRDEVYTVAALYPDSSELAALVLPSLGPSATHLSAGPYVALYVRGPLDREAVSEAGATVASYDKQGYVLRKAAESAERNRLLPYISVLIALFCLVAAVNSLCLALLDRRREWAAMRQIGMRRGQVMWMVCGENVLTVLPVLVLALAAVVAVASVSAMTEGAGPAAMVSFIPFGWLTPLGGGALLGALVGSLLVVRTAMKNER</sequence>
<feature type="transmembrane region" description="Helical" evidence="7">
    <location>
        <begin position="441"/>
        <end position="466"/>
    </location>
</feature>
<feature type="transmembrane region" description="Helical" evidence="7">
    <location>
        <begin position="264"/>
        <end position="285"/>
    </location>
</feature>
<dbReference type="InterPro" id="IPR050250">
    <property type="entry name" value="Macrolide_Exporter_MacB"/>
</dbReference>
<feature type="transmembrane region" description="Helical" evidence="7">
    <location>
        <begin position="812"/>
        <end position="834"/>
    </location>
</feature>
<feature type="domain" description="ABC3 transporter permease C-terminal" evidence="8">
    <location>
        <begin position="266"/>
        <end position="386"/>
    </location>
</feature>
<feature type="transmembrane region" description="Helical" evidence="7">
    <location>
        <begin position="360"/>
        <end position="379"/>
    </location>
</feature>
<comment type="similarity">
    <text evidence="6">Belongs to the ABC-4 integral membrane protein family.</text>
</comment>
<feature type="transmembrane region" description="Helical" evidence="7">
    <location>
        <begin position="721"/>
        <end position="746"/>
    </location>
</feature>
<evidence type="ECO:0000313" key="10">
    <source>
        <dbReference type="Proteomes" id="UP000661607"/>
    </source>
</evidence>
<feature type="transmembrane region" description="Helical" evidence="7">
    <location>
        <begin position="492"/>
        <end position="510"/>
    </location>
</feature>
<feature type="transmembrane region" description="Helical" evidence="7">
    <location>
        <begin position="767"/>
        <end position="792"/>
    </location>
</feature>